<accession>A0ABM7HVQ9</accession>
<evidence type="ECO:0000313" key="3">
    <source>
        <dbReference type="Proteomes" id="UP000465622"/>
    </source>
</evidence>
<organism evidence="2 3">
    <name type="scientific">Mycolicibacterium mageritense</name>
    <name type="common">Mycobacterium mageritense</name>
    <dbReference type="NCBI Taxonomy" id="53462"/>
    <lineage>
        <taxon>Bacteria</taxon>
        <taxon>Bacillati</taxon>
        <taxon>Actinomycetota</taxon>
        <taxon>Actinomycetes</taxon>
        <taxon>Mycobacteriales</taxon>
        <taxon>Mycobacteriaceae</taxon>
        <taxon>Mycolicibacterium</taxon>
    </lineage>
</organism>
<evidence type="ECO:0000256" key="1">
    <source>
        <dbReference type="SAM" id="MobiDB-lite"/>
    </source>
</evidence>
<dbReference type="Proteomes" id="UP000465622">
    <property type="component" value="Chromosome"/>
</dbReference>
<evidence type="ECO:0000313" key="2">
    <source>
        <dbReference type="EMBL" id="BBX34689.1"/>
    </source>
</evidence>
<reference evidence="2 3" key="1">
    <citation type="journal article" date="2019" name="Emerg. Microbes Infect.">
        <title>Comprehensive subspecies identification of 175 nontuberculous mycobacteria species based on 7547 genomic profiles.</title>
        <authorList>
            <person name="Matsumoto Y."/>
            <person name="Kinjo T."/>
            <person name="Motooka D."/>
            <person name="Nabeya D."/>
            <person name="Jung N."/>
            <person name="Uechi K."/>
            <person name="Horii T."/>
            <person name="Iida T."/>
            <person name="Fujita J."/>
            <person name="Nakamura S."/>
        </authorList>
    </citation>
    <scope>NUCLEOTIDE SEQUENCE [LARGE SCALE GENOMIC DNA]</scope>
    <source>
        <strain evidence="2 3">JCM 12375</strain>
    </source>
</reference>
<feature type="compositionally biased region" description="Low complexity" evidence="1">
    <location>
        <begin position="12"/>
        <end position="25"/>
    </location>
</feature>
<feature type="region of interest" description="Disordered" evidence="1">
    <location>
        <begin position="1"/>
        <end position="29"/>
    </location>
</feature>
<gene>
    <name evidence="2" type="ORF">MMAGJ_39710</name>
</gene>
<name>A0ABM7HVQ9_MYCME</name>
<protein>
    <submittedName>
        <fullName evidence="2">Uncharacterized protein</fullName>
    </submittedName>
</protein>
<keyword evidence="3" id="KW-1185">Reference proteome</keyword>
<proteinExistence type="predicted"/>
<sequence length="93" mass="9839">MADRNHPRAQARRSAAGRAGTAAAALGTWDPTDIAEIAPSRPNRADTARAAALAVATADVGSTLHDLPWMPQPGPDQAILIEQYARRTQNSLK</sequence>
<dbReference type="EMBL" id="AP022567">
    <property type="protein sequence ID" value="BBX34689.1"/>
    <property type="molecule type" value="Genomic_DNA"/>
</dbReference>